<name>A0ABW2QWV4_9NEIS</name>
<protein>
    <submittedName>
        <fullName evidence="2">Transposase</fullName>
    </submittedName>
</protein>
<dbReference type="NCBIfam" id="NF047646">
    <property type="entry name" value="REP_Tyr_transpos"/>
    <property type="match status" value="1"/>
</dbReference>
<dbReference type="SMART" id="SM01321">
    <property type="entry name" value="Y1_Tnp"/>
    <property type="match status" value="1"/>
</dbReference>
<comment type="caution">
    <text evidence="2">The sequence shown here is derived from an EMBL/GenBank/DDBJ whole genome shotgun (WGS) entry which is preliminary data.</text>
</comment>
<dbReference type="Gene3D" id="3.30.70.1290">
    <property type="entry name" value="Transposase IS200-like"/>
    <property type="match status" value="1"/>
</dbReference>
<gene>
    <name evidence="2" type="ORF">ACFQNF_00420</name>
</gene>
<accession>A0ABW2QWV4</accession>
<keyword evidence="3" id="KW-1185">Reference proteome</keyword>
<evidence type="ECO:0000313" key="2">
    <source>
        <dbReference type="EMBL" id="MFC7418342.1"/>
    </source>
</evidence>
<dbReference type="PANTHER" id="PTHR36966:SF1">
    <property type="entry name" value="REP-ASSOCIATED TYROSINE TRANSPOSASE"/>
    <property type="match status" value="1"/>
</dbReference>
<sequence>MPNYIRSNIGGACYFFTVVTEHRQKILTNPDIRTALRSAIQQTRITHPFQIDAWVLLPDHLHCIWTLPEGDADFSNRWRLIKRDVSVICGPNYLNPDLLSQRRINRQNSTIWQARFWEHLIRDDPDYENHMNYLHFNPVKHGLVKKIADWPWSSFHRYIARKTYPANWGGVGDKNIVMPYDD</sequence>
<dbReference type="InterPro" id="IPR052715">
    <property type="entry name" value="RAYT_transposase"/>
</dbReference>
<proteinExistence type="predicted"/>
<dbReference type="InterPro" id="IPR002686">
    <property type="entry name" value="Transposase_17"/>
</dbReference>
<evidence type="ECO:0000313" key="3">
    <source>
        <dbReference type="Proteomes" id="UP001596473"/>
    </source>
</evidence>
<dbReference type="RefSeq" id="WP_380185272.1">
    <property type="nucleotide sequence ID" value="NZ_JBHTBQ010000001.1"/>
</dbReference>
<feature type="domain" description="Transposase IS200-like" evidence="1">
    <location>
        <begin position="9"/>
        <end position="137"/>
    </location>
</feature>
<dbReference type="EMBL" id="JBHTBQ010000001">
    <property type="protein sequence ID" value="MFC7418342.1"/>
    <property type="molecule type" value="Genomic_DNA"/>
</dbReference>
<dbReference type="SUPFAM" id="SSF143422">
    <property type="entry name" value="Transposase IS200-like"/>
    <property type="match status" value="1"/>
</dbReference>
<organism evidence="2 3">
    <name type="scientific">Iodobacter arcticus</name>
    <dbReference type="NCBI Taxonomy" id="590593"/>
    <lineage>
        <taxon>Bacteria</taxon>
        <taxon>Pseudomonadati</taxon>
        <taxon>Pseudomonadota</taxon>
        <taxon>Betaproteobacteria</taxon>
        <taxon>Neisseriales</taxon>
        <taxon>Chitinibacteraceae</taxon>
        <taxon>Iodobacter</taxon>
    </lineage>
</organism>
<evidence type="ECO:0000259" key="1">
    <source>
        <dbReference type="SMART" id="SM01321"/>
    </source>
</evidence>
<dbReference type="PANTHER" id="PTHR36966">
    <property type="entry name" value="REP-ASSOCIATED TYROSINE TRANSPOSASE"/>
    <property type="match status" value="1"/>
</dbReference>
<dbReference type="Proteomes" id="UP001596473">
    <property type="component" value="Unassembled WGS sequence"/>
</dbReference>
<reference evidence="3" key="1">
    <citation type="journal article" date="2019" name="Int. J. Syst. Evol. Microbiol.">
        <title>The Global Catalogue of Microorganisms (GCM) 10K type strain sequencing project: providing services to taxonomists for standard genome sequencing and annotation.</title>
        <authorList>
            <consortium name="The Broad Institute Genomics Platform"/>
            <consortium name="The Broad Institute Genome Sequencing Center for Infectious Disease"/>
            <person name="Wu L."/>
            <person name="Ma J."/>
        </authorList>
    </citation>
    <scope>NUCLEOTIDE SEQUENCE [LARGE SCALE GENOMIC DNA]</scope>
    <source>
        <strain evidence="3">CCUG 62945</strain>
    </source>
</reference>
<dbReference type="InterPro" id="IPR036515">
    <property type="entry name" value="Transposase_17_sf"/>
</dbReference>